<dbReference type="InterPro" id="IPR000914">
    <property type="entry name" value="SBP_5_dom"/>
</dbReference>
<protein>
    <submittedName>
        <fullName evidence="6">ABC transporter substrate-binding protein</fullName>
    </submittedName>
</protein>
<reference evidence="6" key="1">
    <citation type="submission" date="2022-12" db="EMBL/GenBank/DDBJ databases">
        <title>Whole genome sequence of Mycolicibacterium iranicum strain SBH312.</title>
        <authorList>
            <person name="Jani J."/>
            <person name="Arifin Mustapha Z."/>
            <person name="Ahmed K."/>
            <person name="Kai Ling C."/>
        </authorList>
    </citation>
    <scope>NUCLEOTIDE SEQUENCE</scope>
    <source>
        <strain evidence="6">SBH312</strain>
    </source>
</reference>
<keyword evidence="2" id="KW-0813">Transport</keyword>
<evidence type="ECO:0000256" key="3">
    <source>
        <dbReference type="ARBA" id="ARBA00022729"/>
    </source>
</evidence>
<feature type="signal peptide" evidence="4">
    <location>
        <begin position="1"/>
        <end position="29"/>
    </location>
</feature>
<dbReference type="Gene3D" id="3.40.190.10">
    <property type="entry name" value="Periplasmic binding protein-like II"/>
    <property type="match status" value="1"/>
</dbReference>
<evidence type="ECO:0000256" key="4">
    <source>
        <dbReference type="SAM" id="SignalP"/>
    </source>
</evidence>
<feature type="chain" id="PRO_5045447268" evidence="4">
    <location>
        <begin position="30"/>
        <end position="557"/>
    </location>
</feature>
<dbReference type="SUPFAM" id="SSF53850">
    <property type="entry name" value="Periplasmic binding protein-like II"/>
    <property type="match status" value="1"/>
</dbReference>
<evidence type="ECO:0000256" key="1">
    <source>
        <dbReference type="ARBA" id="ARBA00005695"/>
    </source>
</evidence>
<dbReference type="Proteomes" id="UP001084650">
    <property type="component" value="Unassembled WGS sequence"/>
</dbReference>
<proteinExistence type="inferred from homology"/>
<dbReference type="InterPro" id="IPR030678">
    <property type="entry name" value="Peptide/Ni-bd"/>
</dbReference>
<evidence type="ECO:0000313" key="7">
    <source>
        <dbReference type="Proteomes" id="UP001084650"/>
    </source>
</evidence>
<dbReference type="PANTHER" id="PTHR30290:SF9">
    <property type="entry name" value="OLIGOPEPTIDE-BINDING PROTEIN APPA"/>
    <property type="match status" value="1"/>
</dbReference>
<keyword evidence="3 4" id="KW-0732">Signal</keyword>
<dbReference type="PANTHER" id="PTHR30290">
    <property type="entry name" value="PERIPLASMIC BINDING COMPONENT OF ABC TRANSPORTER"/>
    <property type="match status" value="1"/>
</dbReference>
<dbReference type="PIRSF" id="PIRSF002741">
    <property type="entry name" value="MppA"/>
    <property type="match status" value="1"/>
</dbReference>
<dbReference type="Pfam" id="PF00496">
    <property type="entry name" value="SBP_bac_5"/>
    <property type="match status" value="1"/>
</dbReference>
<feature type="domain" description="Solute-binding protein family 5" evidence="5">
    <location>
        <begin position="89"/>
        <end position="445"/>
    </location>
</feature>
<keyword evidence="7" id="KW-1185">Reference proteome</keyword>
<dbReference type="PROSITE" id="PS51257">
    <property type="entry name" value="PROKAR_LIPOPROTEIN"/>
    <property type="match status" value="1"/>
</dbReference>
<gene>
    <name evidence="6" type="ORF">OY187_18480</name>
</gene>
<dbReference type="RefSeq" id="WP_268786822.1">
    <property type="nucleotide sequence ID" value="NZ_JAPQYE010000008.1"/>
</dbReference>
<accession>A0ABT4HIX1</accession>
<name>A0ABT4HIX1_MYCIR</name>
<evidence type="ECO:0000256" key="2">
    <source>
        <dbReference type="ARBA" id="ARBA00022448"/>
    </source>
</evidence>
<comment type="caution">
    <text evidence="6">The sequence shown here is derived from an EMBL/GenBank/DDBJ whole genome shotgun (WGS) entry which is preliminary data.</text>
</comment>
<dbReference type="EMBL" id="JAPQYE010000008">
    <property type="protein sequence ID" value="MCZ0730039.1"/>
    <property type="molecule type" value="Genomic_DNA"/>
</dbReference>
<evidence type="ECO:0000313" key="6">
    <source>
        <dbReference type="EMBL" id="MCZ0730039.1"/>
    </source>
</evidence>
<comment type="similarity">
    <text evidence="1">Belongs to the bacterial solute-binding protein 5 family.</text>
</comment>
<evidence type="ECO:0000259" key="5">
    <source>
        <dbReference type="Pfam" id="PF00496"/>
    </source>
</evidence>
<dbReference type="InterPro" id="IPR039424">
    <property type="entry name" value="SBP_5"/>
</dbReference>
<organism evidence="6 7">
    <name type="scientific">Mycolicibacterium iranicum</name>
    <name type="common">Mycobacterium iranicum</name>
    <dbReference type="NCBI Taxonomy" id="912594"/>
    <lineage>
        <taxon>Bacteria</taxon>
        <taxon>Bacillati</taxon>
        <taxon>Actinomycetota</taxon>
        <taxon>Actinomycetes</taxon>
        <taxon>Mycobacteriales</taxon>
        <taxon>Mycobacteriaceae</taxon>
        <taxon>Mycolicibacterium</taxon>
    </lineage>
</organism>
<sequence length="557" mass="60999">MTRRKRPLTLALRWVALALAALLTLTACGSDTGSGGGKGEPVRGGTLTVAQADYPEEGMNPHVRGCCTEVQVLRNVYDSLVAIDYDESIHPWLAESWERSPDGLTYTFKLRQGVKFTDGEPFNAAAVKANFDKIITDKEYAPSTAKSTFQTLKATEVVDEYTVRTVLSEPTANWLNTLASLQGAQISPKSLENPDVAAGGVGIVGTGPFVLTEVVEGAELRFKRNEDYNWPSALAKHQGAAYLDELVVKVIPEPNVRAGLLSSREVDAIAQVAPADISQFDGVEGFQFEWKPSNVSPWSLYFNVTGDNTKDVRVRRALREAVDLNPIIDTVLQGSSDRAWSIVGPQSPFYDAKYENAYGGNVELANQLLDEAGWTGRDSEGYRTNAAGQRLTIRLIATEPKPPLSTVLEAYQAELRTNAGVEVDLQFRDEGTVDVVRETNTYEAFPRAVGGVDIGVVLEKIYETGGAINGPKLEDPQVDGWLADGRTALDEQDRKAAYDKVAQFALLDEVTTLPLYTERYNAAATSRVNEIERWLDAPRGMVNFWAYDTWLGDDSAT</sequence>
<dbReference type="Gene3D" id="3.10.105.10">
    <property type="entry name" value="Dipeptide-binding Protein, Domain 3"/>
    <property type="match status" value="1"/>
</dbReference>